<feature type="domain" description="TY-Chap central" evidence="1">
    <location>
        <begin position="8"/>
        <end position="138"/>
    </location>
</feature>
<protein>
    <recommendedName>
        <fullName evidence="1">TY-Chap central domain-containing protein</fullName>
    </recommendedName>
</protein>
<name>A0A382YSZ7_9ZZZZ</name>
<feature type="non-terminal residue" evidence="2">
    <location>
        <position position="1"/>
    </location>
</feature>
<dbReference type="Pfam" id="PF22551">
    <property type="entry name" value="TY-Chap1"/>
    <property type="match status" value="1"/>
</dbReference>
<gene>
    <name evidence="2" type="ORF">METZ01_LOCUS439197</name>
</gene>
<dbReference type="InterPro" id="IPR054343">
    <property type="entry name" value="TY-Chap_M"/>
</dbReference>
<organism evidence="2">
    <name type="scientific">marine metagenome</name>
    <dbReference type="NCBI Taxonomy" id="408172"/>
    <lineage>
        <taxon>unclassified sequences</taxon>
        <taxon>metagenomes</taxon>
        <taxon>ecological metagenomes</taxon>
    </lineage>
</organism>
<dbReference type="Gene3D" id="3.30.1460.10">
    <property type="match status" value="1"/>
</dbReference>
<dbReference type="EMBL" id="UINC01178277">
    <property type="protein sequence ID" value="SVD86343.1"/>
    <property type="molecule type" value="Genomic_DNA"/>
</dbReference>
<proteinExistence type="predicted"/>
<evidence type="ECO:0000313" key="2">
    <source>
        <dbReference type="EMBL" id="SVD86343.1"/>
    </source>
</evidence>
<accession>A0A382YSZ7</accession>
<evidence type="ECO:0000259" key="1">
    <source>
        <dbReference type="Pfam" id="PF22551"/>
    </source>
</evidence>
<reference evidence="2" key="1">
    <citation type="submission" date="2018-05" db="EMBL/GenBank/DDBJ databases">
        <authorList>
            <person name="Lanie J.A."/>
            <person name="Ng W.-L."/>
            <person name="Kazmierczak K.M."/>
            <person name="Andrzejewski T.M."/>
            <person name="Davidsen T.M."/>
            <person name="Wayne K.J."/>
            <person name="Tettelin H."/>
            <person name="Glass J.I."/>
            <person name="Rusch D."/>
            <person name="Podicherti R."/>
            <person name="Tsui H.-C.T."/>
            <person name="Winkler M.E."/>
        </authorList>
    </citation>
    <scope>NUCLEOTIDE SEQUENCE</scope>
</reference>
<sequence length="157" mass="17606">VSQQLDVARSHLETIVERVTRSDKVMPDHDGDYFVKTRHGGCYARVDGVEMPILRVFTVISRDISCSADLLEELNAINCRLHFLRVIWVQNQVLMETNSVALDTTTDEFHTMCSEVASASEAFGPQILHRFGGTASFAETREEDQIEPPLPRGPGFI</sequence>
<dbReference type="SUPFAM" id="SSF69635">
    <property type="entry name" value="Type III secretory system chaperone-like"/>
    <property type="match status" value="1"/>
</dbReference>
<dbReference type="AlphaFoldDB" id="A0A382YSZ7"/>